<dbReference type="RefSeq" id="WP_185043741.1">
    <property type="nucleotide sequence ID" value="NZ_BAABFG010000005.1"/>
</dbReference>
<evidence type="ECO:0000313" key="5">
    <source>
        <dbReference type="Proteomes" id="UP000546162"/>
    </source>
</evidence>
<evidence type="ECO:0000256" key="1">
    <source>
        <dbReference type="SAM" id="MobiDB-lite"/>
    </source>
</evidence>
<dbReference type="AlphaFoldDB" id="A0A7W7H3W6"/>
<dbReference type="PROSITE" id="PS50022">
    <property type="entry name" value="FA58C_3"/>
    <property type="match status" value="1"/>
</dbReference>
<organism evidence="4 5">
    <name type="scientific">Actinoplanes octamycinicus</name>
    <dbReference type="NCBI Taxonomy" id="135948"/>
    <lineage>
        <taxon>Bacteria</taxon>
        <taxon>Bacillati</taxon>
        <taxon>Actinomycetota</taxon>
        <taxon>Actinomycetes</taxon>
        <taxon>Micromonosporales</taxon>
        <taxon>Micromonosporaceae</taxon>
        <taxon>Actinoplanes</taxon>
    </lineage>
</organism>
<dbReference type="SUPFAM" id="SSF49785">
    <property type="entry name" value="Galactose-binding domain-like"/>
    <property type="match status" value="1"/>
</dbReference>
<evidence type="ECO:0000313" key="4">
    <source>
        <dbReference type="EMBL" id="MBB4743468.1"/>
    </source>
</evidence>
<keyword evidence="2" id="KW-1133">Transmembrane helix</keyword>
<feature type="region of interest" description="Disordered" evidence="1">
    <location>
        <begin position="92"/>
        <end position="137"/>
    </location>
</feature>
<dbReference type="Gene3D" id="2.60.120.260">
    <property type="entry name" value="Galactose-binding domain-like"/>
    <property type="match status" value="1"/>
</dbReference>
<dbReference type="Pfam" id="PF00754">
    <property type="entry name" value="F5_F8_type_C"/>
    <property type="match status" value="1"/>
</dbReference>
<dbReference type="EMBL" id="JACHNB010000001">
    <property type="protein sequence ID" value="MBB4743468.1"/>
    <property type="molecule type" value="Genomic_DNA"/>
</dbReference>
<proteinExistence type="predicted"/>
<keyword evidence="2" id="KW-0472">Membrane</keyword>
<feature type="compositionally biased region" description="Pro residues" evidence="1">
    <location>
        <begin position="23"/>
        <end position="44"/>
    </location>
</feature>
<gene>
    <name evidence="4" type="ORF">BJY16_006927</name>
</gene>
<feature type="transmembrane region" description="Helical" evidence="2">
    <location>
        <begin position="67"/>
        <end position="86"/>
    </location>
</feature>
<protein>
    <recommendedName>
        <fullName evidence="3">F5/8 type C domain-containing protein</fullName>
    </recommendedName>
</protein>
<sequence>MTDFDSQRRRPSRADNLRLTRMPPRPPRVVPGYPPPAAPAPLTPAPTNGPATPPTPAGKPARKRGGWLAGIVVLLLATGAGVAYRWKSEAAASPATTATTASPAPAVGVAPEERTAAPTGAPAVSKSPKAVTGKPNPAHANLALQATCTASGAEDDSWRPALACDGDQATRWSSAFQDKQWLRADLKRRWQLTTVTLAWERSYAVSYRVETSVDGKTWQKLYATTKGKGGTVEIPAKGRVARFVRVYGVKRLTRYGYSLLELEIR</sequence>
<dbReference type="InterPro" id="IPR000421">
    <property type="entry name" value="FA58C"/>
</dbReference>
<dbReference type="InterPro" id="IPR008979">
    <property type="entry name" value="Galactose-bd-like_sf"/>
</dbReference>
<feature type="compositionally biased region" description="Low complexity" evidence="1">
    <location>
        <begin position="92"/>
        <end position="110"/>
    </location>
</feature>
<evidence type="ECO:0000256" key="2">
    <source>
        <dbReference type="SAM" id="Phobius"/>
    </source>
</evidence>
<feature type="compositionally biased region" description="Basic and acidic residues" evidence="1">
    <location>
        <begin position="1"/>
        <end position="18"/>
    </location>
</feature>
<name>A0A7W7H3W6_9ACTN</name>
<keyword evidence="5" id="KW-1185">Reference proteome</keyword>
<reference evidence="4 5" key="1">
    <citation type="submission" date="2020-08" db="EMBL/GenBank/DDBJ databases">
        <title>Sequencing the genomes of 1000 actinobacteria strains.</title>
        <authorList>
            <person name="Klenk H.-P."/>
        </authorList>
    </citation>
    <scope>NUCLEOTIDE SEQUENCE [LARGE SCALE GENOMIC DNA]</scope>
    <source>
        <strain evidence="4 5">DSM 45809</strain>
    </source>
</reference>
<evidence type="ECO:0000259" key="3">
    <source>
        <dbReference type="PROSITE" id="PS50022"/>
    </source>
</evidence>
<feature type="region of interest" description="Disordered" evidence="1">
    <location>
        <begin position="1"/>
        <end position="63"/>
    </location>
</feature>
<dbReference type="Proteomes" id="UP000546162">
    <property type="component" value="Unassembled WGS sequence"/>
</dbReference>
<feature type="domain" description="F5/8 type C" evidence="3">
    <location>
        <begin position="125"/>
        <end position="265"/>
    </location>
</feature>
<accession>A0A7W7H3W6</accession>
<keyword evidence="2" id="KW-0812">Transmembrane</keyword>
<comment type="caution">
    <text evidence="4">The sequence shown here is derived from an EMBL/GenBank/DDBJ whole genome shotgun (WGS) entry which is preliminary data.</text>
</comment>